<keyword evidence="2" id="KW-1185">Reference proteome</keyword>
<reference evidence="2" key="1">
    <citation type="journal article" date="2013" name="Nat. Genet.">
        <title>The duck genome and transcriptome provide insight into an avian influenza virus reservoir species.</title>
        <authorList>
            <person name="Huang Y."/>
            <person name="Li Y."/>
            <person name="Burt D.W."/>
            <person name="Chen H."/>
            <person name="Zhang Y."/>
            <person name="Qian W."/>
            <person name="Kim H."/>
            <person name="Gan S."/>
            <person name="Zhao Y."/>
            <person name="Li J."/>
            <person name="Yi K."/>
            <person name="Feng H."/>
            <person name="Zhu P."/>
            <person name="Li B."/>
            <person name="Liu Q."/>
            <person name="Fairley S."/>
            <person name="Magor K.E."/>
            <person name="Du Z."/>
            <person name="Hu X."/>
            <person name="Goodman L."/>
            <person name="Tafer H."/>
            <person name="Vignal A."/>
            <person name="Lee T."/>
            <person name="Kim K.W."/>
            <person name="Sheng Z."/>
            <person name="An Y."/>
            <person name="Searle S."/>
            <person name="Herrero J."/>
            <person name="Groenen M.A."/>
            <person name="Crooijmans R.P."/>
            <person name="Faraut T."/>
            <person name="Cai Q."/>
            <person name="Webster R.G."/>
            <person name="Aldridge J.R."/>
            <person name="Warren W.C."/>
            <person name="Bartschat S."/>
            <person name="Kehr S."/>
            <person name="Marz M."/>
            <person name="Stadler P.F."/>
            <person name="Smith J."/>
            <person name="Kraus R.H."/>
            <person name="Zhao Y."/>
            <person name="Ren L."/>
            <person name="Fei J."/>
            <person name="Morisson M."/>
            <person name="Kaiser P."/>
            <person name="Griffin D.K."/>
            <person name="Rao M."/>
            <person name="Pitel F."/>
            <person name="Wang J."/>
            <person name="Li N."/>
        </authorList>
    </citation>
    <scope>NUCLEOTIDE SEQUENCE [LARGE SCALE GENOMIC DNA]</scope>
</reference>
<feature type="non-terminal residue" evidence="1">
    <location>
        <position position="1"/>
    </location>
</feature>
<sequence length="29" mass="3244">LGSLLLHLPAGLAAFCAGYPHRQRFHLRK</sequence>
<name>R0JIL2_ANAPL</name>
<evidence type="ECO:0000313" key="1">
    <source>
        <dbReference type="EMBL" id="EOA96836.1"/>
    </source>
</evidence>
<feature type="non-terminal residue" evidence="1">
    <location>
        <position position="29"/>
    </location>
</feature>
<dbReference type="Proteomes" id="UP000296049">
    <property type="component" value="Unassembled WGS sequence"/>
</dbReference>
<protein>
    <submittedName>
        <fullName evidence="1">Uncharacterized protein</fullName>
    </submittedName>
</protein>
<gene>
    <name evidence="1" type="ORF">Anapl_14286</name>
</gene>
<dbReference type="EMBL" id="KB743866">
    <property type="protein sequence ID" value="EOA96836.1"/>
    <property type="molecule type" value="Genomic_DNA"/>
</dbReference>
<organism evidence="1 2">
    <name type="scientific">Anas platyrhynchos</name>
    <name type="common">Mallard</name>
    <name type="synonym">Anas boschas</name>
    <dbReference type="NCBI Taxonomy" id="8839"/>
    <lineage>
        <taxon>Eukaryota</taxon>
        <taxon>Metazoa</taxon>
        <taxon>Chordata</taxon>
        <taxon>Craniata</taxon>
        <taxon>Vertebrata</taxon>
        <taxon>Euteleostomi</taxon>
        <taxon>Archelosauria</taxon>
        <taxon>Archosauria</taxon>
        <taxon>Dinosauria</taxon>
        <taxon>Saurischia</taxon>
        <taxon>Theropoda</taxon>
        <taxon>Coelurosauria</taxon>
        <taxon>Aves</taxon>
        <taxon>Neognathae</taxon>
        <taxon>Galloanserae</taxon>
        <taxon>Anseriformes</taxon>
        <taxon>Anatidae</taxon>
        <taxon>Anatinae</taxon>
        <taxon>Anas</taxon>
    </lineage>
</organism>
<dbReference type="AlphaFoldDB" id="R0JIL2"/>
<proteinExistence type="predicted"/>
<accession>R0JIL2</accession>
<evidence type="ECO:0000313" key="2">
    <source>
        <dbReference type="Proteomes" id="UP000296049"/>
    </source>
</evidence>